<sequence length="73" mass="7788">MREQKMMRQEKTVSYGGRMLILAPTTAGIVGALLTIPFFGWRAASLLFVGGITVGLTAAVLLGLLGNNEEHKA</sequence>
<accession>A0A2M8LEM6</accession>
<evidence type="ECO:0000256" key="1">
    <source>
        <dbReference type="SAM" id="Phobius"/>
    </source>
</evidence>
<gene>
    <name evidence="2" type="ORF">COV04_02935</name>
</gene>
<keyword evidence="1" id="KW-0472">Membrane</keyword>
<comment type="caution">
    <text evidence="2">The sequence shown here is derived from an EMBL/GenBank/DDBJ whole genome shotgun (WGS) entry which is preliminary data.</text>
</comment>
<reference evidence="2 3" key="1">
    <citation type="submission" date="2017-09" db="EMBL/GenBank/DDBJ databases">
        <title>Depth-based differentiation of microbial function through sediment-hosted aquifers and enrichment of novel symbionts in the deep terrestrial subsurface.</title>
        <authorList>
            <person name="Probst A.J."/>
            <person name="Ladd B."/>
            <person name="Jarett J.K."/>
            <person name="Geller-Mcgrath D.E."/>
            <person name="Sieber C.M."/>
            <person name="Emerson J.B."/>
            <person name="Anantharaman K."/>
            <person name="Thomas B.C."/>
            <person name="Malmstrom R."/>
            <person name="Stieglmeier M."/>
            <person name="Klingl A."/>
            <person name="Woyke T."/>
            <person name="Ryan C.M."/>
            <person name="Banfield J.F."/>
        </authorList>
    </citation>
    <scope>NUCLEOTIDE SEQUENCE [LARGE SCALE GENOMIC DNA]</scope>
    <source>
        <strain evidence="2">CG10_big_fil_rev_8_21_14_0_10_48_11</strain>
    </source>
</reference>
<feature type="transmembrane region" description="Helical" evidence="1">
    <location>
        <begin position="20"/>
        <end position="40"/>
    </location>
</feature>
<dbReference type="EMBL" id="PFET01000009">
    <property type="protein sequence ID" value="PJE75875.1"/>
    <property type="molecule type" value="Genomic_DNA"/>
</dbReference>
<protein>
    <submittedName>
        <fullName evidence="2">Uncharacterized protein</fullName>
    </submittedName>
</protein>
<dbReference type="Proteomes" id="UP000231152">
    <property type="component" value="Unassembled WGS sequence"/>
</dbReference>
<keyword evidence="1" id="KW-0812">Transmembrane</keyword>
<name>A0A2M8LEM6_9BACT</name>
<keyword evidence="1" id="KW-1133">Transmembrane helix</keyword>
<evidence type="ECO:0000313" key="3">
    <source>
        <dbReference type="Proteomes" id="UP000231152"/>
    </source>
</evidence>
<dbReference type="AlphaFoldDB" id="A0A2M8LEM6"/>
<evidence type="ECO:0000313" key="2">
    <source>
        <dbReference type="EMBL" id="PJE75875.1"/>
    </source>
</evidence>
<proteinExistence type="predicted"/>
<organism evidence="2 3">
    <name type="scientific">Candidatus Uhrbacteria bacterium CG10_big_fil_rev_8_21_14_0_10_48_11</name>
    <dbReference type="NCBI Taxonomy" id="1975037"/>
    <lineage>
        <taxon>Bacteria</taxon>
        <taxon>Candidatus Uhriibacteriota</taxon>
    </lineage>
</organism>
<feature type="transmembrane region" description="Helical" evidence="1">
    <location>
        <begin position="46"/>
        <end position="65"/>
    </location>
</feature>